<evidence type="ECO:0000313" key="2">
    <source>
        <dbReference type="Proteomes" id="UP001151760"/>
    </source>
</evidence>
<organism evidence="1 2">
    <name type="scientific">Tanacetum coccineum</name>
    <dbReference type="NCBI Taxonomy" id="301880"/>
    <lineage>
        <taxon>Eukaryota</taxon>
        <taxon>Viridiplantae</taxon>
        <taxon>Streptophyta</taxon>
        <taxon>Embryophyta</taxon>
        <taxon>Tracheophyta</taxon>
        <taxon>Spermatophyta</taxon>
        <taxon>Magnoliopsida</taxon>
        <taxon>eudicotyledons</taxon>
        <taxon>Gunneridae</taxon>
        <taxon>Pentapetalae</taxon>
        <taxon>asterids</taxon>
        <taxon>campanulids</taxon>
        <taxon>Asterales</taxon>
        <taxon>Asteraceae</taxon>
        <taxon>Asteroideae</taxon>
        <taxon>Anthemideae</taxon>
        <taxon>Anthemidinae</taxon>
        <taxon>Tanacetum</taxon>
    </lineage>
</organism>
<dbReference type="Proteomes" id="UP001151760">
    <property type="component" value="Unassembled WGS sequence"/>
</dbReference>
<accession>A0ABQ5FBZ5</accession>
<reference evidence="1" key="2">
    <citation type="submission" date="2022-01" db="EMBL/GenBank/DDBJ databases">
        <authorList>
            <person name="Yamashiro T."/>
            <person name="Shiraishi A."/>
            <person name="Satake H."/>
            <person name="Nakayama K."/>
        </authorList>
    </citation>
    <scope>NUCLEOTIDE SEQUENCE</scope>
</reference>
<protein>
    <submittedName>
        <fullName evidence="1">Uncharacterized protein</fullName>
    </submittedName>
</protein>
<reference evidence="1" key="1">
    <citation type="journal article" date="2022" name="Int. J. Mol. Sci.">
        <title>Draft Genome of Tanacetum Coccineum: Genomic Comparison of Closely Related Tanacetum-Family Plants.</title>
        <authorList>
            <person name="Yamashiro T."/>
            <person name="Shiraishi A."/>
            <person name="Nakayama K."/>
            <person name="Satake H."/>
        </authorList>
    </citation>
    <scope>NUCLEOTIDE SEQUENCE</scope>
</reference>
<keyword evidence="2" id="KW-1185">Reference proteome</keyword>
<feature type="non-terminal residue" evidence="1">
    <location>
        <position position="58"/>
    </location>
</feature>
<sequence>MFHAPRSSDVLPYADISESAGSSVGADKGKAPMPDLEIPAEFLAEDTQARQRLEEEQA</sequence>
<name>A0ABQ5FBZ5_9ASTR</name>
<evidence type="ECO:0000313" key="1">
    <source>
        <dbReference type="EMBL" id="GJT60936.1"/>
    </source>
</evidence>
<comment type="caution">
    <text evidence="1">The sequence shown here is derived from an EMBL/GenBank/DDBJ whole genome shotgun (WGS) entry which is preliminary data.</text>
</comment>
<gene>
    <name evidence="1" type="ORF">Tco_1004469</name>
</gene>
<proteinExistence type="predicted"/>
<dbReference type="EMBL" id="BQNB010017244">
    <property type="protein sequence ID" value="GJT60936.1"/>
    <property type="molecule type" value="Genomic_DNA"/>
</dbReference>